<dbReference type="EMBL" id="QXDL01000080">
    <property type="protein sequence ID" value="RIH84055.1"/>
    <property type="molecule type" value="Genomic_DNA"/>
</dbReference>
<dbReference type="HAMAP" id="MF_01326_B">
    <property type="entry name" value="Ribosomal_uL24_B"/>
    <property type="match status" value="1"/>
</dbReference>
<accession>A0A399EIV2</accession>
<evidence type="ECO:0000256" key="4">
    <source>
        <dbReference type="ARBA" id="ARBA00035206"/>
    </source>
</evidence>
<dbReference type="CDD" id="cd06089">
    <property type="entry name" value="KOW_RPL26"/>
    <property type="match status" value="1"/>
</dbReference>
<comment type="similarity">
    <text evidence="1 5">Belongs to the universal ribosomal protein uL24 family.</text>
</comment>
<gene>
    <name evidence="5 7" type="primary">rplX</name>
    <name evidence="7" type="ORF">Mterra_02083</name>
</gene>
<name>A0A399EIV2_9DEIN</name>
<keyword evidence="2 5" id="KW-0689">Ribosomal protein</keyword>
<evidence type="ECO:0000256" key="5">
    <source>
        <dbReference type="HAMAP-Rule" id="MF_01326"/>
    </source>
</evidence>
<comment type="subunit">
    <text evidence="5">Part of the 50S ribosomal subunit.</text>
</comment>
<dbReference type="NCBIfam" id="TIGR01079">
    <property type="entry name" value="rplX_bact"/>
    <property type="match status" value="1"/>
</dbReference>
<keyword evidence="3 5" id="KW-0687">Ribonucleoprotein</keyword>
<dbReference type="OrthoDB" id="9807419at2"/>
<dbReference type="Proteomes" id="UP000265715">
    <property type="component" value="Unassembled WGS sequence"/>
</dbReference>
<dbReference type="InterPro" id="IPR057264">
    <property type="entry name" value="Ribosomal_uL24_C"/>
</dbReference>
<dbReference type="Pfam" id="PF17136">
    <property type="entry name" value="ribosomal_L24"/>
    <property type="match status" value="1"/>
</dbReference>
<dbReference type="GO" id="GO:1990904">
    <property type="term" value="C:ribonucleoprotein complex"/>
    <property type="evidence" value="ECO:0007669"/>
    <property type="project" value="UniProtKB-KW"/>
</dbReference>
<dbReference type="InterPro" id="IPR014722">
    <property type="entry name" value="Rib_uL2_dom2"/>
</dbReference>
<organism evidence="7 8">
    <name type="scientific">Calidithermus terrae</name>
    <dbReference type="NCBI Taxonomy" id="1408545"/>
    <lineage>
        <taxon>Bacteria</taxon>
        <taxon>Thermotogati</taxon>
        <taxon>Deinococcota</taxon>
        <taxon>Deinococci</taxon>
        <taxon>Thermales</taxon>
        <taxon>Thermaceae</taxon>
        <taxon>Calidithermus</taxon>
    </lineage>
</organism>
<evidence type="ECO:0000313" key="7">
    <source>
        <dbReference type="EMBL" id="RIH84055.1"/>
    </source>
</evidence>
<reference evidence="7 8" key="1">
    <citation type="submission" date="2018-08" db="EMBL/GenBank/DDBJ databases">
        <title>Meiothermus terrae DSM 26712 genome sequencing project.</title>
        <authorList>
            <person name="Da Costa M.S."/>
            <person name="Albuquerque L."/>
            <person name="Raposo P."/>
            <person name="Froufe H.J.C."/>
            <person name="Barroso C.S."/>
            <person name="Egas C."/>
        </authorList>
    </citation>
    <scope>NUCLEOTIDE SEQUENCE [LARGE SCALE GENOMIC DNA]</scope>
    <source>
        <strain evidence="7 8">DSM 26712</strain>
    </source>
</reference>
<keyword evidence="8" id="KW-1185">Reference proteome</keyword>
<evidence type="ECO:0000313" key="8">
    <source>
        <dbReference type="Proteomes" id="UP000265715"/>
    </source>
</evidence>
<dbReference type="GO" id="GO:0006412">
    <property type="term" value="P:translation"/>
    <property type="evidence" value="ECO:0007669"/>
    <property type="project" value="UniProtKB-UniRule"/>
</dbReference>
<dbReference type="SUPFAM" id="SSF50104">
    <property type="entry name" value="Translation proteins SH3-like domain"/>
    <property type="match status" value="1"/>
</dbReference>
<dbReference type="GO" id="GO:0003735">
    <property type="term" value="F:structural constituent of ribosome"/>
    <property type="evidence" value="ECO:0007669"/>
    <property type="project" value="InterPro"/>
</dbReference>
<feature type="domain" description="Large ribosomal subunit protein uL24 C-terminal" evidence="6">
    <location>
        <begin position="57"/>
        <end position="123"/>
    </location>
</feature>
<dbReference type="InterPro" id="IPR003256">
    <property type="entry name" value="Ribosomal_uL24"/>
</dbReference>
<dbReference type="GO" id="GO:0005840">
    <property type="term" value="C:ribosome"/>
    <property type="evidence" value="ECO:0007669"/>
    <property type="project" value="UniProtKB-KW"/>
</dbReference>
<dbReference type="AlphaFoldDB" id="A0A399EIV2"/>
<dbReference type="GO" id="GO:0019843">
    <property type="term" value="F:rRNA binding"/>
    <property type="evidence" value="ECO:0007669"/>
    <property type="project" value="UniProtKB-UniRule"/>
</dbReference>
<evidence type="ECO:0000256" key="2">
    <source>
        <dbReference type="ARBA" id="ARBA00022980"/>
    </source>
</evidence>
<comment type="function">
    <text evidence="5">One of two assembly initiator proteins, it binds directly to the 5'-end of the 23S rRNA, where it nucleates assembly of the 50S subunit.</text>
</comment>
<dbReference type="RefSeq" id="WP_119315158.1">
    <property type="nucleotide sequence ID" value="NZ_QXDL01000080.1"/>
</dbReference>
<dbReference type="PANTHER" id="PTHR12903">
    <property type="entry name" value="MITOCHONDRIAL RIBOSOMAL PROTEIN L24"/>
    <property type="match status" value="1"/>
</dbReference>
<evidence type="ECO:0000256" key="3">
    <source>
        <dbReference type="ARBA" id="ARBA00023274"/>
    </source>
</evidence>
<comment type="caution">
    <text evidence="7">The sequence shown here is derived from an EMBL/GenBank/DDBJ whole genome shotgun (WGS) entry which is preliminary data.</text>
</comment>
<keyword evidence="5" id="KW-0694">RNA-binding</keyword>
<keyword evidence="5" id="KW-0699">rRNA-binding</keyword>
<dbReference type="Gene3D" id="2.30.30.30">
    <property type="match status" value="1"/>
</dbReference>
<evidence type="ECO:0000259" key="6">
    <source>
        <dbReference type="Pfam" id="PF17136"/>
    </source>
</evidence>
<protein>
    <recommendedName>
        <fullName evidence="4 5">Large ribosomal subunit protein uL24</fullName>
    </recommendedName>
</protein>
<sequence length="129" mass="14049">MEKAKLHVKKGDTVLVISGRKDRTDPKTGEFKPGIKGKTGKVLAVNPKEQTVVVEGINVIKRAVRPNPRNPQGGFVEKEGPLHVSKVMPVCPSCGKPTRVRKKEVTENGKTRRVRVCVSCGGALDVKEK</sequence>
<comment type="function">
    <text evidence="5">One of the proteins that surrounds the polypeptide exit tunnel on the outside of the subunit.</text>
</comment>
<dbReference type="InterPro" id="IPR008991">
    <property type="entry name" value="Translation_prot_SH3-like_sf"/>
</dbReference>
<proteinExistence type="inferred from homology"/>
<evidence type="ECO:0000256" key="1">
    <source>
        <dbReference type="ARBA" id="ARBA00010618"/>
    </source>
</evidence>
<dbReference type="InterPro" id="IPR041988">
    <property type="entry name" value="Ribosomal_uL24_KOW"/>
</dbReference>